<accession>A0ACB5SIG1</accession>
<dbReference type="EMBL" id="BSXG01000102">
    <property type="protein sequence ID" value="GME42230.1"/>
    <property type="molecule type" value="Genomic_DNA"/>
</dbReference>
<sequence>MARLLRLWEVLVILTLVLFVVSASAATSELSTRASTPEPVVFEASQQWEGNDGPWSSFVLQVGTPAQQVRVFISIGGQETWVVLPEGCPASAPNVNECPDLRGSLFLTNASTTWESTASIWNNTGLYALGGLVVEALGISGNGEYGFDTVSTSFNGGDGVTLNHTIVAGIATPDFYLGQFGVSPRPTNFTVENGNSSSLNDPQPSFFSLLKSNNIIPSLTYSFTAGSYSRSKSVKNALGSMIFGGYDTSLNGSSSATFNFAENAGRELVVAVQSITKSGDGASTDLLPNGILAVLDSSQPNIWLPLEACTQFENAFGLSWNATSELYMLNSTLHDSLVAENANITFRLGNTVSGGATVDIVFPYGAFDLTASWPLSSDSQPYFPLKRAANATQYTLGRTFFQEAYLIADYENSNFSLSQRNWDDNAEQNIVPIRLANATSTSSDPTSDSKGSALSTGAIVGIVVGAVALLCILTVALCIRRRRRRRNSASTERLDDVDGELDTGNETKYHAVELPSDGSQLVELEPERDRKVELVGDHEHVVEIDGVQRAAEMDGSGTRREVYELPGSQ</sequence>
<keyword evidence="1" id="KW-0645">Protease</keyword>
<keyword evidence="2" id="KW-1185">Reference proteome</keyword>
<proteinExistence type="predicted"/>
<protein>
    <submittedName>
        <fullName evidence="1">Acid protease</fullName>
    </submittedName>
</protein>
<evidence type="ECO:0000313" key="2">
    <source>
        <dbReference type="Proteomes" id="UP001165186"/>
    </source>
</evidence>
<name>A0ACB5SIG1_9PEZI</name>
<evidence type="ECO:0000313" key="1">
    <source>
        <dbReference type="EMBL" id="GME42230.1"/>
    </source>
</evidence>
<organism evidence="1 2">
    <name type="scientific">Neofusicoccum parvum</name>
    <dbReference type="NCBI Taxonomy" id="310453"/>
    <lineage>
        <taxon>Eukaryota</taxon>
        <taxon>Fungi</taxon>
        <taxon>Dikarya</taxon>
        <taxon>Ascomycota</taxon>
        <taxon>Pezizomycotina</taxon>
        <taxon>Dothideomycetes</taxon>
        <taxon>Dothideomycetes incertae sedis</taxon>
        <taxon>Botryosphaeriales</taxon>
        <taxon>Botryosphaeriaceae</taxon>
        <taxon>Neofusicoccum</taxon>
    </lineage>
</organism>
<reference evidence="1" key="1">
    <citation type="submission" date="2024-09" db="EMBL/GenBank/DDBJ databases">
        <title>Draft Genome Sequences of Neofusicoccum parvum.</title>
        <authorList>
            <person name="Ashida A."/>
            <person name="Camagna M."/>
            <person name="Tanaka A."/>
            <person name="Takemoto D."/>
        </authorList>
    </citation>
    <scope>NUCLEOTIDE SEQUENCE</scope>
    <source>
        <strain evidence="1">PPO83</strain>
    </source>
</reference>
<dbReference type="Proteomes" id="UP001165186">
    <property type="component" value="Unassembled WGS sequence"/>
</dbReference>
<gene>
    <name evidence="1" type="primary">g7726</name>
    <name evidence="1" type="ORF">NpPPO83_00007726</name>
</gene>
<keyword evidence="1" id="KW-0378">Hydrolase</keyword>
<comment type="caution">
    <text evidence="1">The sequence shown here is derived from an EMBL/GenBank/DDBJ whole genome shotgun (WGS) entry which is preliminary data.</text>
</comment>